<dbReference type="SUPFAM" id="SSF49785">
    <property type="entry name" value="Galactose-binding domain-like"/>
    <property type="match status" value="1"/>
</dbReference>
<reference evidence="4" key="1">
    <citation type="journal article" date="2019" name="Int. J. Syst. Evol. Microbiol.">
        <title>The Global Catalogue of Microorganisms (GCM) 10K type strain sequencing project: providing services to taxonomists for standard genome sequencing and annotation.</title>
        <authorList>
            <consortium name="The Broad Institute Genomics Platform"/>
            <consortium name="The Broad Institute Genome Sequencing Center for Infectious Disease"/>
            <person name="Wu L."/>
            <person name="Ma J."/>
        </authorList>
    </citation>
    <scope>NUCLEOTIDE SEQUENCE [LARGE SCALE GENOMIC DNA]</scope>
    <source>
        <strain evidence="4">JCM 16013</strain>
    </source>
</reference>
<sequence>MELPRSTRIFRRTLRGLPAPKYGVGYEPGIRIPMPDGVELLADRYFPDLTGAQGILDFPTLLVRSPYGRGFPWAALYGAAFAGQGYHVLLQSSRGTGGSGGTVQPWRDDGSDGRATVAWLREQTWFDGRLGLLGPSAMAYAAWALAAAPPPEVKAMVVHIPLHDPYGFFYRGEVFALEDALIASTAFETQHLGPRRFLGATVRLARGMKRIVRAEQPAEELARVMGQRVPVLDGAITHPDPGDGYWQGTDHPASADGRTVPTLVVGGWSDVALDQALQQYGRLPAGGRSLLIGPWTHTSALRQGIGRVFEETLAWFQGHLVDPTPPKGRVRVSVGPDAVWRELPAWPPAAVPVTWYLQGDGTLSRDCPGPGSAARALDYDPADPTPSLGGMGLGRTAGVRDTSKVEQRSDVLVYSTPPLAETVEVIGPVAADVMARIPATGDATVFVRLCDVDERGRSWNVCDGIAKVPADGAVQEVTAVAVAVAMSATAHRFLPGHRIRVQISGGAHPRFAATRHAHRIEILPGSAVVVPVI</sequence>
<proteinExistence type="predicted"/>
<protein>
    <submittedName>
        <fullName evidence="3">CocE/NonD family hydrolase</fullName>
    </submittedName>
</protein>
<evidence type="ECO:0000259" key="2">
    <source>
        <dbReference type="SMART" id="SM00939"/>
    </source>
</evidence>
<dbReference type="NCBIfam" id="TIGR00976">
    <property type="entry name" value="CocE_NonD"/>
    <property type="match status" value="1"/>
</dbReference>
<name>A0ABP5DKH5_9ACTN</name>
<dbReference type="Gene3D" id="3.40.50.1820">
    <property type="entry name" value="alpha/beta hydrolase"/>
    <property type="match status" value="1"/>
</dbReference>
<dbReference type="Pfam" id="PF02129">
    <property type="entry name" value="Peptidase_S15"/>
    <property type="match status" value="1"/>
</dbReference>
<dbReference type="Gene3D" id="1.10.3020.10">
    <property type="entry name" value="alpha-amino acid ester hydrolase ( Helical cap domain)"/>
    <property type="match status" value="1"/>
</dbReference>
<dbReference type="InterPro" id="IPR000383">
    <property type="entry name" value="Xaa-Pro-like_dom"/>
</dbReference>
<dbReference type="EMBL" id="BAAAQM010000029">
    <property type="protein sequence ID" value="GAA1981904.1"/>
    <property type="molecule type" value="Genomic_DNA"/>
</dbReference>
<gene>
    <name evidence="3" type="ORF">GCM10009838_49080</name>
</gene>
<evidence type="ECO:0000256" key="1">
    <source>
        <dbReference type="ARBA" id="ARBA00022801"/>
    </source>
</evidence>
<evidence type="ECO:0000313" key="3">
    <source>
        <dbReference type="EMBL" id="GAA1981904.1"/>
    </source>
</evidence>
<dbReference type="Proteomes" id="UP001499854">
    <property type="component" value="Unassembled WGS sequence"/>
</dbReference>
<organism evidence="3 4">
    <name type="scientific">Catenulispora subtropica</name>
    <dbReference type="NCBI Taxonomy" id="450798"/>
    <lineage>
        <taxon>Bacteria</taxon>
        <taxon>Bacillati</taxon>
        <taxon>Actinomycetota</taxon>
        <taxon>Actinomycetes</taxon>
        <taxon>Catenulisporales</taxon>
        <taxon>Catenulisporaceae</taxon>
        <taxon>Catenulispora</taxon>
    </lineage>
</organism>
<dbReference type="RefSeq" id="WP_344659448.1">
    <property type="nucleotide sequence ID" value="NZ_BAAAQM010000029.1"/>
</dbReference>
<dbReference type="Gene3D" id="2.60.120.260">
    <property type="entry name" value="Galactose-binding domain-like"/>
    <property type="match status" value="1"/>
</dbReference>
<evidence type="ECO:0000313" key="4">
    <source>
        <dbReference type="Proteomes" id="UP001499854"/>
    </source>
</evidence>
<keyword evidence="1 3" id="KW-0378">Hydrolase</keyword>
<accession>A0ABP5DKH5</accession>
<dbReference type="SMART" id="SM00939">
    <property type="entry name" value="PepX_C"/>
    <property type="match status" value="1"/>
</dbReference>
<dbReference type="InterPro" id="IPR013736">
    <property type="entry name" value="Xaa-Pro_dipept_C"/>
</dbReference>
<dbReference type="InterPro" id="IPR005674">
    <property type="entry name" value="CocE/Ser_esterase"/>
</dbReference>
<dbReference type="InterPro" id="IPR008979">
    <property type="entry name" value="Galactose-bd-like_sf"/>
</dbReference>
<dbReference type="InterPro" id="IPR029058">
    <property type="entry name" value="AB_hydrolase_fold"/>
</dbReference>
<dbReference type="Pfam" id="PF08530">
    <property type="entry name" value="PepX_C"/>
    <property type="match status" value="1"/>
</dbReference>
<feature type="domain" description="Xaa-Pro dipeptidyl-peptidase C-terminal" evidence="2">
    <location>
        <begin position="313"/>
        <end position="531"/>
    </location>
</feature>
<keyword evidence="4" id="KW-1185">Reference proteome</keyword>
<dbReference type="GO" id="GO:0016787">
    <property type="term" value="F:hydrolase activity"/>
    <property type="evidence" value="ECO:0007669"/>
    <property type="project" value="UniProtKB-KW"/>
</dbReference>
<comment type="caution">
    <text evidence="3">The sequence shown here is derived from an EMBL/GenBank/DDBJ whole genome shotgun (WGS) entry which is preliminary data.</text>
</comment>
<dbReference type="SUPFAM" id="SSF53474">
    <property type="entry name" value="alpha/beta-Hydrolases"/>
    <property type="match status" value="1"/>
</dbReference>